<dbReference type="Proteomes" id="UP000261174">
    <property type="component" value="Unassembled WGS sequence"/>
</dbReference>
<accession>A0A3E1NUL0</accession>
<proteinExistence type="predicted"/>
<evidence type="ECO:0000256" key="1">
    <source>
        <dbReference type="SAM" id="SignalP"/>
    </source>
</evidence>
<sequence>MKMHKLLCGFLLLFCLQVKAQSKDSLSVKLAAAKSEVLANVVFNENSNKAFDALTQKATEAYQRDGSRQNLAKIIDHYRTLLTEIKGAQTPKANNTEEFEVSYESVKKAKLKLCPIYPFCD</sequence>
<evidence type="ECO:0000313" key="3">
    <source>
        <dbReference type="Proteomes" id="UP000261174"/>
    </source>
</evidence>
<keyword evidence="1" id="KW-0732">Signal</keyword>
<keyword evidence="3" id="KW-1185">Reference proteome</keyword>
<evidence type="ECO:0008006" key="4">
    <source>
        <dbReference type="Google" id="ProtNLM"/>
    </source>
</evidence>
<comment type="caution">
    <text evidence="2">The sequence shown here is derived from an EMBL/GenBank/DDBJ whole genome shotgun (WGS) entry which is preliminary data.</text>
</comment>
<name>A0A3E1NUL0_9BACT</name>
<feature type="signal peptide" evidence="1">
    <location>
        <begin position="1"/>
        <end position="20"/>
    </location>
</feature>
<reference evidence="2 3" key="1">
    <citation type="submission" date="2018-08" db="EMBL/GenBank/DDBJ databases">
        <title>Chitinophaga sp. K20C18050901, a novel bacterium isolated from forest soil.</title>
        <authorList>
            <person name="Wang C."/>
        </authorList>
    </citation>
    <scope>NUCLEOTIDE SEQUENCE [LARGE SCALE GENOMIC DNA]</scope>
    <source>
        <strain evidence="2 3">K20C18050901</strain>
    </source>
</reference>
<dbReference type="AlphaFoldDB" id="A0A3E1NUL0"/>
<dbReference type="EMBL" id="QTJV01000013">
    <property type="protein sequence ID" value="RFM31631.1"/>
    <property type="molecule type" value="Genomic_DNA"/>
</dbReference>
<evidence type="ECO:0000313" key="2">
    <source>
        <dbReference type="EMBL" id="RFM31631.1"/>
    </source>
</evidence>
<protein>
    <recommendedName>
        <fullName evidence="4">DUF3347 domain-containing protein</fullName>
    </recommendedName>
</protein>
<gene>
    <name evidence="2" type="ORF">DXN04_28370</name>
</gene>
<feature type="chain" id="PRO_5017719893" description="DUF3347 domain-containing protein" evidence="1">
    <location>
        <begin position="21"/>
        <end position="121"/>
    </location>
</feature>
<organism evidence="2 3">
    <name type="scientific">Chitinophaga silvisoli</name>
    <dbReference type="NCBI Taxonomy" id="2291814"/>
    <lineage>
        <taxon>Bacteria</taxon>
        <taxon>Pseudomonadati</taxon>
        <taxon>Bacteroidota</taxon>
        <taxon>Chitinophagia</taxon>
        <taxon>Chitinophagales</taxon>
        <taxon>Chitinophagaceae</taxon>
        <taxon>Chitinophaga</taxon>
    </lineage>
</organism>